<evidence type="ECO:0000256" key="8">
    <source>
        <dbReference type="SAM" id="MobiDB-lite"/>
    </source>
</evidence>
<evidence type="ECO:0000313" key="9">
    <source>
        <dbReference type="EMBL" id="PCG74796.1"/>
    </source>
</evidence>
<feature type="compositionally biased region" description="Basic and acidic residues" evidence="8">
    <location>
        <begin position="173"/>
        <end position="188"/>
    </location>
</feature>
<dbReference type="CDD" id="cd00112">
    <property type="entry name" value="LDLa"/>
    <property type="match status" value="1"/>
</dbReference>
<feature type="disulfide bond" evidence="7">
    <location>
        <begin position="260"/>
        <end position="278"/>
    </location>
</feature>
<comment type="caution">
    <text evidence="7">Lacks conserved residue(s) required for the propagation of feature annotation.</text>
</comment>
<evidence type="ECO:0000256" key="3">
    <source>
        <dbReference type="ARBA" id="ARBA00022737"/>
    </source>
</evidence>
<dbReference type="SMART" id="SM00192">
    <property type="entry name" value="LDLa"/>
    <property type="match status" value="3"/>
</dbReference>
<dbReference type="AlphaFoldDB" id="A0A2A4JSP3"/>
<comment type="subcellular location">
    <subcellularLocation>
        <location evidence="1">Membrane</location>
        <topology evidence="1">Single-pass membrane protein</topology>
    </subcellularLocation>
</comment>
<feature type="region of interest" description="Disordered" evidence="8">
    <location>
        <begin position="173"/>
        <end position="198"/>
    </location>
</feature>
<dbReference type="InterPro" id="IPR002172">
    <property type="entry name" value="LDrepeatLR_classA_rpt"/>
</dbReference>
<evidence type="ECO:0000256" key="2">
    <source>
        <dbReference type="ARBA" id="ARBA00022692"/>
    </source>
</evidence>
<reference evidence="9" key="1">
    <citation type="submission" date="2017-09" db="EMBL/GenBank/DDBJ databases">
        <title>Contemporary evolution of a Lepidopteran species, Heliothis virescens, in response to modern agricultural practices.</title>
        <authorList>
            <person name="Fritz M.L."/>
            <person name="Deyonke A.M."/>
            <person name="Papanicolaou A."/>
            <person name="Micinski S."/>
            <person name="Westbrook J."/>
            <person name="Gould F."/>
        </authorList>
    </citation>
    <scope>NUCLEOTIDE SEQUENCE [LARGE SCALE GENOMIC DNA]</scope>
    <source>
        <strain evidence="9">HvINT-</strain>
        <tissue evidence="9">Whole body</tissue>
    </source>
</reference>
<evidence type="ECO:0000256" key="6">
    <source>
        <dbReference type="ARBA" id="ARBA00023157"/>
    </source>
</evidence>
<keyword evidence="3" id="KW-0677">Repeat</keyword>
<protein>
    <submittedName>
        <fullName evidence="9">Uncharacterized protein</fullName>
    </submittedName>
</protein>
<dbReference type="Gene3D" id="4.10.400.10">
    <property type="entry name" value="Low-density Lipoprotein Receptor"/>
    <property type="match status" value="2"/>
</dbReference>
<sequence length="851" mass="95864">MKKVSNITLTALAKTDPEKKDTILHRIEDNLRKSAKNMGPDANKYVKFIMKEFESKVSQPFEKEKSNTDVIRKSIDVRVGKKHKPAMDKSLKKEVIKDIANKIQTLAKMHMKDAKTAESKKIIMEKIKNRIMNSAQHKHAQLHHKHDELKAYSSLIAQGVELSMQKMLAKKAENGRRMDSPEDLKLPSEEVNTEVSEQKNDTNLENEILKKTMVALDIEEINKYKDLIIESLNQSSIDPRCDEIVEDTCLSIQAFHRIPCGQGKSIPIEHLCNGVVDCLDEVDEVNCTGQAMEKVRSATTVMSEIASSVNSKCFASNDGDLFASQNEILRDVLQTQMAFLEKHLKVSIKKTQTDQTNDVFIRKTVTDVAMEKVRSATTVMSEIASSVNSKCFASNDGDLFASQNEILRDVLQTQMAFLEKHLKVSIKKTQTDQTNDVFIRKTVTDVGMILSILSYALEGSVCAHRVDPDNPGNLAARKFNDIEIDELDEQPREPSWSPKSCTCKGQFCKDSACEAPCKRICWQRHSLNHWSCQAINSATSVSLNVICDGKLDCFDESDESFCPLDSNFSKFEASKKYSTLLDLLTTKSKSHEFSKSRNKLVAMHGLVRQLQKHTIRTNVDRHVIKTLRDESFSLLVSIYDDLLESGNLDELDDYYTILISINEKLVNALKRSNAGNEILISAEGCYCRGGLCALRRCNKNCVQACLAEPMLTMYSCGHNNISVPIEAICNGKENCPNGQDEKDCKKDVCRGYHLVVLRHNIQNVGQKHKSSVLGEVLDSWKEKVSAALFIAETTERPNHNSMIEIIRSVLHDLVMAFASMEDYRRAHSEFALKEFMAISNIVMDTLKSCAY</sequence>
<dbReference type="GO" id="GO:0005886">
    <property type="term" value="C:plasma membrane"/>
    <property type="evidence" value="ECO:0007669"/>
    <property type="project" value="TreeGrafter"/>
</dbReference>
<dbReference type="GO" id="GO:0016192">
    <property type="term" value="P:vesicle-mediated transport"/>
    <property type="evidence" value="ECO:0007669"/>
    <property type="project" value="UniProtKB-ARBA"/>
</dbReference>
<keyword evidence="5" id="KW-0472">Membrane</keyword>
<accession>A0A2A4JSP3</accession>
<dbReference type="InterPro" id="IPR036055">
    <property type="entry name" value="LDL_receptor-like_sf"/>
</dbReference>
<keyword evidence="2" id="KW-0812">Transmembrane</keyword>
<organism evidence="9">
    <name type="scientific">Heliothis virescens</name>
    <name type="common">Tobacco budworm moth</name>
    <dbReference type="NCBI Taxonomy" id="7102"/>
    <lineage>
        <taxon>Eukaryota</taxon>
        <taxon>Metazoa</taxon>
        <taxon>Ecdysozoa</taxon>
        <taxon>Arthropoda</taxon>
        <taxon>Hexapoda</taxon>
        <taxon>Insecta</taxon>
        <taxon>Pterygota</taxon>
        <taxon>Neoptera</taxon>
        <taxon>Endopterygota</taxon>
        <taxon>Lepidoptera</taxon>
        <taxon>Glossata</taxon>
        <taxon>Ditrysia</taxon>
        <taxon>Noctuoidea</taxon>
        <taxon>Noctuidae</taxon>
        <taxon>Heliothinae</taxon>
        <taxon>Heliothis</taxon>
    </lineage>
</organism>
<gene>
    <name evidence="9" type="ORF">B5V51_12732</name>
</gene>
<feature type="disulfide bond" evidence="7">
    <location>
        <begin position="272"/>
        <end position="287"/>
    </location>
</feature>
<dbReference type="PANTHER" id="PTHR24270:SF62">
    <property type="entry name" value="LOW-DENSITY LIPOPROTEIN RECEPTOR-RELATED PROTEIN 2"/>
    <property type="match status" value="1"/>
</dbReference>
<dbReference type="PROSITE" id="PS50068">
    <property type="entry name" value="LDLRA_2"/>
    <property type="match status" value="2"/>
</dbReference>
<proteinExistence type="predicted"/>
<dbReference type="EMBL" id="NWSH01000685">
    <property type="protein sequence ID" value="PCG74796.1"/>
    <property type="molecule type" value="Genomic_DNA"/>
</dbReference>
<evidence type="ECO:0000256" key="5">
    <source>
        <dbReference type="ARBA" id="ARBA00023136"/>
    </source>
</evidence>
<dbReference type="PANTHER" id="PTHR24270">
    <property type="entry name" value="LOW-DENSITY LIPOPROTEIN RECEPTOR-RELATED"/>
    <property type="match status" value="1"/>
</dbReference>
<evidence type="ECO:0000256" key="4">
    <source>
        <dbReference type="ARBA" id="ARBA00022989"/>
    </source>
</evidence>
<dbReference type="SUPFAM" id="SSF57424">
    <property type="entry name" value="LDL receptor-like module"/>
    <property type="match status" value="2"/>
</dbReference>
<dbReference type="PRINTS" id="PR00261">
    <property type="entry name" value="LDLRECEPTOR"/>
</dbReference>
<feature type="disulfide bond" evidence="7">
    <location>
        <begin position="729"/>
        <end position="744"/>
    </location>
</feature>
<comment type="caution">
    <text evidence="9">The sequence shown here is derived from an EMBL/GenBank/DDBJ whole genome shotgun (WGS) entry which is preliminary data.</text>
</comment>
<evidence type="ECO:0000256" key="7">
    <source>
        <dbReference type="PROSITE-ProRule" id="PRU00124"/>
    </source>
</evidence>
<keyword evidence="4" id="KW-1133">Transmembrane helix</keyword>
<evidence type="ECO:0000256" key="1">
    <source>
        <dbReference type="ARBA" id="ARBA00004167"/>
    </source>
</evidence>
<name>A0A2A4JSP3_HELVI</name>
<dbReference type="InterPro" id="IPR050685">
    <property type="entry name" value="LDLR"/>
</dbReference>
<keyword evidence="6 7" id="KW-1015">Disulfide bond</keyword>